<dbReference type="VEuPathDB" id="TriTrypDB:TcG_05991"/>
<dbReference type="PANTHER" id="PTHR13021">
    <property type="entry name" value="PRE-MRNA-SPLICING FACTOR ISY1"/>
    <property type="match status" value="1"/>
</dbReference>
<evidence type="ECO:0000313" key="4">
    <source>
        <dbReference type="EMBL" id="PWU87635.1"/>
    </source>
</evidence>
<dbReference type="VEuPathDB" id="TriTrypDB:Tc_MARK_2220"/>
<reference evidence="4 5" key="1">
    <citation type="journal article" date="2018" name="Microb. Genom.">
        <title>Expanding an expanded genome: long-read sequencing of Trypanosoma cruzi.</title>
        <authorList>
            <person name="Berna L."/>
            <person name="Rodriguez M."/>
            <person name="Chiribao M.L."/>
            <person name="Parodi-Talice A."/>
            <person name="Pita S."/>
            <person name="Rijo G."/>
            <person name="Alvarez-Valin F."/>
            <person name="Robello C."/>
        </authorList>
    </citation>
    <scope>NUCLEOTIDE SEQUENCE [LARGE SCALE GENOMIC DNA]</scope>
    <source>
        <strain evidence="4 5">Dm28c</strain>
    </source>
</reference>
<protein>
    <recommendedName>
        <fullName evidence="6">Pre-mRNA-splicing factor ISY1</fullName>
    </recommendedName>
</protein>
<dbReference type="EMBL" id="PRFA01000087">
    <property type="protein sequence ID" value="PWU87635.1"/>
    <property type="molecule type" value="Genomic_DNA"/>
</dbReference>
<sequence length="259" mass="29811">MQDYLREIEGTLARTNERKSTLLYRLAKRNAEEERLARLGVRSIPTNPLDVIDTRVVKYVLFKLKRDIGDKIARMRNPQLLRIETHGEVVIRAKNDEINHLIAKKNSWERRLVALTGEEYRVASSRKLYFGCAKELPEAQVEMSTAEEVLTGDALDVSEPESLGSQSSEGIASYFKSSYLEQLAANESDDLLCRIEKAAEHSLRLEHGKNNGNLCLKRFHEENSLYVVDVDLLPEEEYRRRILDAKRELLKKRLGTLKK</sequence>
<evidence type="ECO:0000256" key="2">
    <source>
        <dbReference type="ARBA" id="ARBA00007002"/>
    </source>
</evidence>
<dbReference type="GO" id="GO:0005634">
    <property type="term" value="C:nucleus"/>
    <property type="evidence" value="ECO:0007669"/>
    <property type="project" value="UniProtKB-SubCell"/>
</dbReference>
<dbReference type="VEuPathDB" id="TriTrypDB:TcBrA4_0000350"/>
<name>A0A2V2UTT4_TRYCR</name>
<dbReference type="Proteomes" id="UP000246121">
    <property type="component" value="Unassembled WGS sequence"/>
</dbReference>
<organism evidence="4 5">
    <name type="scientific">Trypanosoma cruzi</name>
    <dbReference type="NCBI Taxonomy" id="5693"/>
    <lineage>
        <taxon>Eukaryota</taxon>
        <taxon>Discoba</taxon>
        <taxon>Euglenozoa</taxon>
        <taxon>Kinetoplastea</taxon>
        <taxon>Metakinetoplastina</taxon>
        <taxon>Trypanosomatida</taxon>
        <taxon>Trypanosomatidae</taxon>
        <taxon>Trypanosoma</taxon>
        <taxon>Schizotrypanum</taxon>
    </lineage>
</organism>
<evidence type="ECO:0000256" key="1">
    <source>
        <dbReference type="ARBA" id="ARBA00004123"/>
    </source>
</evidence>
<dbReference type="VEuPathDB" id="TriTrypDB:TcCL_NonESM09037"/>
<accession>A0A2V2UTT4</accession>
<dbReference type="AlphaFoldDB" id="A0A2V2UTT4"/>
<dbReference type="VEuPathDB" id="TriTrypDB:TcCLB.511391.100"/>
<dbReference type="OrthoDB" id="1739576at2759"/>
<keyword evidence="3" id="KW-0539">Nucleus</keyword>
<dbReference type="VEuPathDB" id="TriTrypDB:C3747_15g48"/>
<proteinExistence type="inferred from homology"/>
<dbReference type="InterPro" id="IPR037200">
    <property type="entry name" value="Isy1_sf"/>
</dbReference>
<dbReference type="InterPro" id="IPR009360">
    <property type="entry name" value="Isy1"/>
</dbReference>
<comment type="subcellular location">
    <subcellularLocation>
        <location evidence="1">Nucleus</location>
    </subcellularLocation>
</comment>
<dbReference type="Gene3D" id="1.10.287.660">
    <property type="entry name" value="Helix hairpin bin"/>
    <property type="match status" value="1"/>
</dbReference>
<comment type="caution">
    <text evidence="4">The sequence shown here is derived from an EMBL/GenBank/DDBJ whole genome shotgun (WGS) entry which is preliminary data.</text>
</comment>
<dbReference type="VEuPathDB" id="TriTrypDB:TCDM_07974"/>
<gene>
    <name evidence="4" type="ORF">C4B63_87g6</name>
</gene>
<dbReference type="VEuPathDB" id="TriTrypDB:ECC02_010873"/>
<dbReference type="VEuPathDB" id="TriTrypDB:BCY84_12821"/>
<comment type="similarity">
    <text evidence="2">Belongs to the ISY1 family.</text>
</comment>
<evidence type="ECO:0008006" key="6">
    <source>
        <dbReference type="Google" id="ProtNLM"/>
    </source>
</evidence>
<dbReference type="SUPFAM" id="SSF140102">
    <property type="entry name" value="ISY1 domain-like"/>
    <property type="match status" value="1"/>
</dbReference>
<dbReference type="GO" id="GO:0000350">
    <property type="term" value="P:generation of catalytic spliceosome for second transesterification step"/>
    <property type="evidence" value="ECO:0007669"/>
    <property type="project" value="InterPro"/>
</dbReference>
<evidence type="ECO:0000256" key="3">
    <source>
        <dbReference type="ARBA" id="ARBA00023242"/>
    </source>
</evidence>
<dbReference type="InterPro" id="IPR029012">
    <property type="entry name" value="Helix_hairpin_bin_sf"/>
</dbReference>
<dbReference type="VEuPathDB" id="TriTrypDB:TCSYLVIO_009827"/>
<dbReference type="Pfam" id="PF06246">
    <property type="entry name" value="Isy1"/>
    <property type="match status" value="1"/>
</dbReference>
<evidence type="ECO:0000313" key="5">
    <source>
        <dbReference type="Proteomes" id="UP000246121"/>
    </source>
</evidence>
<dbReference type="VEuPathDB" id="TriTrypDB:C4B63_87g6"/>